<evidence type="ECO:0000313" key="3">
    <source>
        <dbReference type="Proteomes" id="UP001458880"/>
    </source>
</evidence>
<dbReference type="InterPro" id="IPR033375">
    <property type="entry name" value="Cggbp1"/>
</dbReference>
<name>A0AAW1LDT9_POPJA</name>
<dbReference type="PANTHER" id="PTHR32344:SF1">
    <property type="entry name" value="U1-TYPE DOMAIN-CONTAINING PROTEIN"/>
    <property type="match status" value="1"/>
</dbReference>
<feature type="signal peptide" evidence="1">
    <location>
        <begin position="1"/>
        <end position="20"/>
    </location>
</feature>
<organism evidence="2 3">
    <name type="scientific">Popillia japonica</name>
    <name type="common">Japanese beetle</name>
    <dbReference type="NCBI Taxonomy" id="7064"/>
    <lineage>
        <taxon>Eukaryota</taxon>
        <taxon>Metazoa</taxon>
        <taxon>Ecdysozoa</taxon>
        <taxon>Arthropoda</taxon>
        <taxon>Hexapoda</taxon>
        <taxon>Insecta</taxon>
        <taxon>Pterygota</taxon>
        <taxon>Neoptera</taxon>
        <taxon>Endopterygota</taxon>
        <taxon>Coleoptera</taxon>
        <taxon>Polyphaga</taxon>
        <taxon>Scarabaeiformia</taxon>
        <taxon>Scarabaeidae</taxon>
        <taxon>Rutelinae</taxon>
        <taxon>Popillia</taxon>
    </lineage>
</organism>
<dbReference type="AlphaFoldDB" id="A0AAW1LDT9"/>
<keyword evidence="1" id="KW-0732">Signal</keyword>
<keyword evidence="3" id="KW-1185">Reference proteome</keyword>
<evidence type="ECO:0000313" key="2">
    <source>
        <dbReference type="EMBL" id="KAK9731431.1"/>
    </source>
</evidence>
<evidence type="ECO:0000256" key="1">
    <source>
        <dbReference type="SAM" id="SignalP"/>
    </source>
</evidence>
<accession>A0AAW1LDT9</accession>
<dbReference type="GO" id="GO:0003690">
    <property type="term" value="F:double-stranded DNA binding"/>
    <property type="evidence" value="ECO:0007669"/>
    <property type="project" value="InterPro"/>
</dbReference>
<dbReference type="EMBL" id="JASPKY010000132">
    <property type="protein sequence ID" value="KAK9731431.1"/>
    <property type="molecule type" value="Genomic_DNA"/>
</dbReference>
<protein>
    <recommendedName>
        <fullName evidence="4">C2H2-type domain-containing protein</fullName>
    </recommendedName>
</protein>
<dbReference type="PANTHER" id="PTHR32344">
    <property type="entry name" value="U1-TYPE DOMAIN-CONTAINING PROTEIN"/>
    <property type="match status" value="1"/>
</dbReference>
<dbReference type="Proteomes" id="UP001458880">
    <property type="component" value="Unassembled WGS sequence"/>
</dbReference>
<comment type="caution">
    <text evidence="2">The sequence shown here is derived from an EMBL/GenBank/DDBJ whole genome shotgun (WGS) entry which is preliminary data.</text>
</comment>
<reference evidence="2 3" key="1">
    <citation type="journal article" date="2024" name="BMC Genomics">
        <title>De novo assembly and annotation of Popillia japonica's genome with initial clues to its potential as an invasive pest.</title>
        <authorList>
            <person name="Cucini C."/>
            <person name="Boschi S."/>
            <person name="Funari R."/>
            <person name="Cardaioli E."/>
            <person name="Iannotti N."/>
            <person name="Marturano G."/>
            <person name="Paoli F."/>
            <person name="Bruttini M."/>
            <person name="Carapelli A."/>
            <person name="Frati F."/>
            <person name="Nardi F."/>
        </authorList>
    </citation>
    <scope>NUCLEOTIDE SEQUENCE [LARGE SCALE GENOMIC DNA]</scope>
    <source>
        <strain evidence="2">DMR45628</strain>
    </source>
</reference>
<feature type="chain" id="PRO_5043867182" description="C2H2-type domain-containing protein" evidence="1">
    <location>
        <begin position="21"/>
        <end position="271"/>
    </location>
</feature>
<dbReference type="GO" id="GO:0006357">
    <property type="term" value="P:regulation of transcription by RNA polymerase II"/>
    <property type="evidence" value="ECO:0007669"/>
    <property type="project" value="InterPro"/>
</dbReference>
<proteinExistence type="predicted"/>
<sequence length="271" mass="30615">MHIYLPLLVIVIVRIGSSSCSDIFPTFVPLIVPRDLSRQTDPSSPCTCHDITYHAIIEMECKCSGNGLYIPANLTHALVRLLITDGDIEVITRNDLDPYRETLSEVKIVSCNLIEIPDFSHLNENTVQILISVVFEKVFCTVCCKIIPCEKKFQVDQHVKTSSHAAKLKNCRLKNQSILQCIELGTKKTDQKIFNEELCRALVSADIPLNKLNNTNFKSFLKSYCTYNIPDESTLRKGEVNSTYIDTDLEPFCATTLMRQRTQKADSGLCY</sequence>
<gene>
    <name evidence="2" type="ORF">QE152_g13636</name>
</gene>
<evidence type="ECO:0008006" key="4">
    <source>
        <dbReference type="Google" id="ProtNLM"/>
    </source>
</evidence>
<dbReference type="GO" id="GO:0005634">
    <property type="term" value="C:nucleus"/>
    <property type="evidence" value="ECO:0007669"/>
    <property type="project" value="InterPro"/>
</dbReference>